<dbReference type="CDD" id="cd07325">
    <property type="entry name" value="M48_Ste24p_like"/>
    <property type="match status" value="1"/>
</dbReference>
<proteinExistence type="inferred from homology"/>
<keyword evidence="8 10" id="KW-0482">Metalloprotease</keyword>
<reference evidence="12 13" key="1">
    <citation type="journal article" date="2019" name="Int. J. Syst. Evol. Microbiol.">
        <title>The Global Catalogue of Microorganisms (GCM) 10K type strain sequencing project: providing services to taxonomists for standard genome sequencing and annotation.</title>
        <authorList>
            <consortium name="The Broad Institute Genomics Platform"/>
            <consortium name="The Broad Institute Genome Sequencing Center for Infectious Disease"/>
            <person name="Wu L."/>
            <person name="Ma J."/>
        </authorList>
    </citation>
    <scope>NUCLEOTIDE SEQUENCE [LARGE SCALE GENOMIC DNA]</scope>
    <source>
        <strain evidence="12 13">JCM 15933</strain>
    </source>
</reference>
<protein>
    <submittedName>
        <fullName evidence="12">M48 family metallopeptidase</fullName>
    </submittedName>
</protein>
<dbReference type="InterPro" id="IPR001915">
    <property type="entry name" value="Peptidase_M48"/>
</dbReference>
<evidence type="ECO:0000313" key="13">
    <source>
        <dbReference type="Proteomes" id="UP001501470"/>
    </source>
</evidence>
<keyword evidence="5 10" id="KW-0378">Hydrolase</keyword>
<accession>A0ABN1ZMT8</accession>
<dbReference type="InterPro" id="IPR050083">
    <property type="entry name" value="HtpX_protease"/>
</dbReference>
<comment type="similarity">
    <text evidence="10">Belongs to the peptidase M48 family.</text>
</comment>
<evidence type="ECO:0000256" key="2">
    <source>
        <dbReference type="ARBA" id="ARBA00022670"/>
    </source>
</evidence>
<evidence type="ECO:0000256" key="9">
    <source>
        <dbReference type="ARBA" id="ARBA00023136"/>
    </source>
</evidence>
<feature type="domain" description="Peptidase M48" evidence="11">
    <location>
        <begin position="76"/>
        <end position="259"/>
    </location>
</feature>
<evidence type="ECO:0000256" key="3">
    <source>
        <dbReference type="ARBA" id="ARBA00022692"/>
    </source>
</evidence>
<dbReference type="Pfam" id="PF01435">
    <property type="entry name" value="Peptidase_M48"/>
    <property type="match status" value="1"/>
</dbReference>
<evidence type="ECO:0000256" key="4">
    <source>
        <dbReference type="ARBA" id="ARBA00022723"/>
    </source>
</evidence>
<keyword evidence="2 10" id="KW-0645">Protease</keyword>
<dbReference type="PANTHER" id="PTHR43221:SF3">
    <property type="entry name" value="SLL1280 PROTEIN"/>
    <property type="match status" value="1"/>
</dbReference>
<name>A0ABN1ZMT8_9ACTN</name>
<keyword evidence="3" id="KW-0812">Transmembrane</keyword>
<organism evidence="12 13">
    <name type="scientific">Dactylosporangium maewongense</name>
    <dbReference type="NCBI Taxonomy" id="634393"/>
    <lineage>
        <taxon>Bacteria</taxon>
        <taxon>Bacillati</taxon>
        <taxon>Actinomycetota</taxon>
        <taxon>Actinomycetes</taxon>
        <taxon>Micromonosporales</taxon>
        <taxon>Micromonosporaceae</taxon>
        <taxon>Dactylosporangium</taxon>
    </lineage>
</organism>
<evidence type="ECO:0000256" key="6">
    <source>
        <dbReference type="ARBA" id="ARBA00022833"/>
    </source>
</evidence>
<gene>
    <name evidence="12" type="ORF">GCM10009827_009920</name>
</gene>
<keyword evidence="1" id="KW-1003">Cell membrane</keyword>
<dbReference type="RefSeq" id="WP_344499912.1">
    <property type="nucleotide sequence ID" value="NZ_BAAAQD010000001.1"/>
</dbReference>
<keyword evidence="7" id="KW-1133">Transmembrane helix</keyword>
<dbReference type="Gene3D" id="3.30.2010.10">
    <property type="entry name" value="Metalloproteases ('zincins'), catalytic domain"/>
    <property type="match status" value="1"/>
</dbReference>
<keyword evidence="6 10" id="KW-0862">Zinc</keyword>
<evidence type="ECO:0000256" key="5">
    <source>
        <dbReference type="ARBA" id="ARBA00022801"/>
    </source>
</evidence>
<comment type="caution">
    <text evidence="12">The sequence shown here is derived from an EMBL/GenBank/DDBJ whole genome shotgun (WGS) entry which is preliminary data.</text>
</comment>
<evidence type="ECO:0000313" key="12">
    <source>
        <dbReference type="EMBL" id="GAA1501262.1"/>
    </source>
</evidence>
<evidence type="ECO:0000256" key="8">
    <source>
        <dbReference type="ARBA" id="ARBA00023049"/>
    </source>
</evidence>
<evidence type="ECO:0000256" key="10">
    <source>
        <dbReference type="RuleBase" id="RU003983"/>
    </source>
</evidence>
<sequence>MTTFSASDLLHPADESARRHLESMSGLQNAVKTYHKNFSERLIRNSQLAEALRLGPHQLPEIYRLLPPICEAFGIEEPELYLALGPVNAFTTGATRTSITLYSGLLDHLSPDEIEAVIAHECGHILCQHMLFHSMAQFIELTVKVGSAANIPIASTVLSVASHPLRMALSNWSRKSELSADRAAAAYMGSADAITRVMFRFAGIRHDSRYTQNIQPFADQALEYEALRESKWDRFLQWQISQSSTHPLLAVRVREIQSWVGTPTFANLAALAASVRSAPRCHSCGGRTQPGWRHCQRCGTTLIYGGAPAVAATGPIPGQPVPQAGAQPAWKR</sequence>
<evidence type="ECO:0000256" key="7">
    <source>
        <dbReference type="ARBA" id="ARBA00022989"/>
    </source>
</evidence>
<comment type="cofactor">
    <cofactor evidence="10">
        <name>Zn(2+)</name>
        <dbReference type="ChEBI" id="CHEBI:29105"/>
    </cofactor>
    <text evidence="10">Binds 1 zinc ion per subunit.</text>
</comment>
<dbReference type="PANTHER" id="PTHR43221">
    <property type="entry name" value="PROTEASE HTPX"/>
    <property type="match status" value="1"/>
</dbReference>
<keyword evidence="9" id="KW-0472">Membrane</keyword>
<keyword evidence="13" id="KW-1185">Reference proteome</keyword>
<keyword evidence="4" id="KW-0479">Metal-binding</keyword>
<evidence type="ECO:0000256" key="1">
    <source>
        <dbReference type="ARBA" id="ARBA00022475"/>
    </source>
</evidence>
<evidence type="ECO:0000259" key="11">
    <source>
        <dbReference type="Pfam" id="PF01435"/>
    </source>
</evidence>
<dbReference type="EMBL" id="BAAAQD010000001">
    <property type="protein sequence ID" value="GAA1501262.1"/>
    <property type="molecule type" value="Genomic_DNA"/>
</dbReference>
<dbReference type="Proteomes" id="UP001501470">
    <property type="component" value="Unassembled WGS sequence"/>
</dbReference>